<dbReference type="SUPFAM" id="SSF51556">
    <property type="entry name" value="Metallo-dependent hydrolases"/>
    <property type="match status" value="1"/>
</dbReference>
<evidence type="ECO:0000259" key="2">
    <source>
        <dbReference type="Pfam" id="PF04909"/>
    </source>
</evidence>
<dbReference type="Gene3D" id="3.20.20.140">
    <property type="entry name" value="Metal-dependent hydrolases"/>
    <property type="match status" value="1"/>
</dbReference>
<protein>
    <submittedName>
        <fullName evidence="3">Amidohydrolase</fullName>
    </submittedName>
</protein>
<evidence type="ECO:0000313" key="3">
    <source>
        <dbReference type="EMBL" id="QBD80765.1"/>
    </source>
</evidence>
<accession>A0A4P6JYW4</accession>
<dbReference type="KEGG" id="kbs:EPA93_34275"/>
<dbReference type="InterPro" id="IPR032466">
    <property type="entry name" value="Metal_Hydrolase"/>
</dbReference>
<keyword evidence="4" id="KW-1185">Reference proteome</keyword>
<dbReference type="GO" id="GO:0016831">
    <property type="term" value="F:carboxy-lyase activity"/>
    <property type="evidence" value="ECO:0007669"/>
    <property type="project" value="InterPro"/>
</dbReference>
<organism evidence="3 4">
    <name type="scientific">Ktedonosporobacter rubrisoli</name>
    <dbReference type="NCBI Taxonomy" id="2509675"/>
    <lineage>
        <taxon>Bacteria</taxon>
        <taxon>Bacillati</taxon>
        <taxon>Chloroflexota</taxon>
        <taxon>Ktedonobacteria</taxon>
        <taxon>Ktedonobacterales</taxon>
        <taxon>Ktedonosporobacteraceae</taxon>
        <taxon>Ktedonosporobacter</taxon>
    </lineage>
</organism>
<evidence type="ECO:0000313" key="4">
    <source>
        <dbReference type="Proteomes" id="UP000290365"/>
    </source>
</evidence>
<dbReference type="RefSeq" id="WP_129891827.1">
    <property type="nucleotide sequence ID" value="NZ_CP035758.1"/>
</dbReference>
<reference evidence="3 4" key="1">
    <citation type="submission" date="2019-01" db="EMBL/GenBank/DDBJ databases">
        <title>Ktedonosporobacter rubrisoli SCAWS-G2.</title>
        <authorList>
            <person name="Huang Y."/>
            <person name="Yan B."/>
        </authorList>
    </citation>
    <scope>NUCLEOTIDE SEQUENCE [LARGE SCALE GENOMIC DNA]</scope>
    <source>
        <strain evidence="3 4">SCAWS-G2</strain>
    </source>
</reference>
<dbReference type="AlphaFoldDB" id="A0A4P6JYW4"/>
<dbReference type="GO" id="GO:0005829">
    <property type="term" value="C:cytosol"/>
    <property type="evidence" value="ECO:0007669"/>
    <property type="project" value="TreeGrafter"/>
</dbReference>
<dbReference type="InterPro" id="IPR006680">
    <property type="entry name" value="Amidohydro-rel"/>
</dbReference>
<dbReference type="EMBL" id="CP035758">
    <property type="protein sequence ID" value="QBD80765.1"/>
    <property type="molecule type" value="Genomic_DNA"/>
</dbReference>
<dbReference type="InterPro" id="IPR032465">
    <property type="entry name" value="ACMSD"/>
</dbReference>
<dbReference type="GO" id="GO:0016787">
    <property type="term" value="F:hydrolase activity"/>
    <property type="evidence" value="ECO:0007669"/>
    <property type="project" value="UniProtKB-KW"/>
</dbReference>
<feature type="domain" description="Amidohydrolase-related" evidence="2">
    <location>
        <begin position="44"/>
        <end position="327"/>
    </location>
</feature>
<dbReference type="Proteomes" id="UP000290365">
    <property type="component" value="Chromosome"/>
</dbReference>
<dbReference type="PANTHER" id="PTHR21240:SF30">
    <property type="entry name" value="AMIDOHYDROLASE-RELATED DOMAIN-CONTAINING PROTEIN-RELATED"/>
    <property type="match status" value="1"/>
</dbReference>
<proteinExistence type="predicted"/>
<gene>
    <name evidence="3" type="ORF">EPA93_34275</name>
</gene>
<dbReference type="OrthoDB" id="9777673at2"/>
<dbReference type="PANTHER" id="PTHR21240">
    <property type="entry name" value="2-AMINO-3-CARBOXYLMUCONATE-6-SEMIALDEHYDE DECARBOXYLASE"/>
    <property type="match status" value="1"/>
</dbReference>
<evidence type="ECO:0000256" key="1">
    <source>
        <dbReference type="ARBA" id="ARBA00023239"/>
    </source>
</evidence>
<dbReference type="GO" id="GO:0019748">
    <property type="term" value="P:secondary metabolic process"/>
    <property type="evidence" value="ECO:0007669"/>
    <property type="project" value="TreeGrafter"/>
</dbReference>
<keyword evidence="3" id="KW-0378">Hydrolase</keyword>
<sequence>MKIIALEEHFQTAAIKEAVEKQYSGQQAKFPLKLADPLSRQLGDIGEERLQNMDKTGIDVQFLSHTTPGPETLPAAEAVPLARDANDQLAAAIKAHPERFAGFATLPTPDPEASAQELERTVRLLGFKGAMINGRTGTRFLDDPAYRQLLETAAKLDVPLYIHPTVPSQAVQDAYYAGFDPVTNFALATGGWGWHMETGIHALRMIVAGVFDRFPGLQIILGHWGEMIPFYLARATMVMETTPAGKSLQRPFADYFTQNFYATPSGLFTVPQFLLTLQIMGADRIMYSVDYPYRSGEQARRFLEEAPISPADKEKIAHLNAEKLLKL</sequence>
<dbReference type="Pfam" id="PF04909">
    <property type="entry name" value="Amidohydro_2"/>
    <property type="match status" value="1"/>
</dbReference>
<name>A0A4P6JYW4_KTERU</name>
<keyword evidence="1" id="KW-0456">Lyase</keyword>